<evidence type="ECO:0000313" key="2">
    <source>
        <dbReference type="EMBL" id="UFZ03483.1"/>
    </source>
</evidence>
<sequence>MDVALKPVKHSAQGPYLGFGLQPVRMCRHLLRCQTGAQVSLELLDDVAVHYPNGSVDVEQTKSATRKNPVSDWSIELWKTFSNWAEALAAGELIANKTRFTLYVTPQRTGEFVSALHAATTIEEVTAVLAYIKSKLARLREPRECDTYLNNFLNAPPEHQQTIISNFRFISDTDDPVAEIRELIAATVNPALWDDICAYGIGLAKERTDRRIRDKLAPILDGDRFKSDFRLFVQKTNTPALLTSFTTAPPPAELKAVVESRPAFIQQLELIGVENSEVVRAVSDYLRTSADKTTWAEAGLVFEESLSDWDEFLIARHGSIKGEVADLHGEKEANVRGRLLYRQCAKMEAALDGRSVPSHFVHGSFNDLANLLKLGWHPDYAALLGDTHHE</sequence>
<keyword evidence="3" id="KW-1185">Reference proteome</keyword>
<dbReference type="InterPro" id="IPR046913">
    <property type="entry name" value="ABC-3C_CTD7"/>
</dbReference>
<feature type="domain" description="ABC-three component systems C-terminal" evidence="1">
    <location>
        <begin position="264"/>
        <end position="383"/>
    </location>
</feature>
<protein>
    <recommendedName>
        <fullName evidence="1">ABC-three component systems C-terminal domain-containing protein</fullName>
    </recommendedName>
</protein>
<dbReference type="Proteomes" id="UP001431010">
    <property type="component" value="Chromosome"/>
</dbReference>
<proteinExistence type="predicted"/>
<name>A0ABY3R9Q5_9BRAD</name>
<organism evidence="2 3">
    <name type="scientific">Bradyrhizobium ontarionense</name>
    <dbReference type="NCBI Taxonomy" id="2898149"/>
    <lineage>
        <taxon>Bacteria</taxon>
        <taxon>Pseudomonadati</taxon>
        <taxon>Pseudomonadota</taxon>
        <taxon>Alphaproteobacteria</taxon>
        <taxon>Hyphomicrobiales</taxon>
        <taxon>Nitrobacteraceae</taxon>
        <taxon>Bradyrhizobium</taxon>
    </lineage>
</organism>
<dbReference type="Pfam" id="PF20283">
    <property type="entry name" value="CTD7"/>
    <property type="match status" value="1"/>
</dbReference>
<dbReference type="RefSeq" id="WP_231319502.1">
    <property type="nucleotide sequence ID" value="NZ_CP088156.1"/>
</dbReference>
<evidence type="ECO:0000313" key="3">
    <source>
        <dbReference type="Proteomes" id="UP001431010"/>
    </source>
</evidence>
<reference evidence="2" key="1">
    <citation type="journal article" date="2024" name="Antonie Van Leeuwenhoek">
        <title>Bradyrhizobium ontarionense sp. nov., a novel bacterial symbiont isolated from Aeschynomene indica (Indian jointvetch), harbours photosynthesis, nitrogen fixation and nitrous oxide (N2O) reductase genes.</title>
        <authorList>
            <person name="Bromfield E.S.P."/>
            <person name="Cloutier S."/>
        </authorList>
    </citation>
    <scope>NUCLEOTIDE SEQUENCE</scope>
    <source>
        <strain evidence="2">A19</strain>
    </source>
</reference>
<accession>A0ABY3R9Q5</accession>
<evidence type="ECO:0000259" key="1">
    <source>
        <dbReference type="Pfam" id="PF20283"/>
    </source>
</evidence>
<gene>
    <name evidence="2" type="ORF">LQG66_30355</name>
</gene>
<dbReference type="EMBL" id="CP088156">
    <property type="protein sequence ID" value="UFZ03483.1"/>
    <property type="molecule type" value="Genomic_DNA"/>
</dbReference>